<organism evidence="1">
    <name type="scientific">Sesamum radiatum</name>
    <name type="common">Black benniseed</name>
    <dbReference type="NCBI Taxonomy" id="300843"/>
    <lineage>
        <taxon>Eukaryota</taxon>
        <taxon>Viridiplantae</taxon>
        <taxon>Streptophyta</taxon>
        <taxon>Embryophyta</taxon>
        <taxon>Tracheophyta</taxon>
        <taxon>Spermatophyta</taxon>
        <taxon>Magnoliopsida</taxon>
        <taxon>eudicotyledons</taxon>
        <taxon>Gunneridae</taxon>
        <taxon>Pentapetalae</taxon>
        <taxon>asterids</taxon>
        <taxon>lamiids</taxon>
        <taxon>Lamiales</taxon>
        <taxon>Pedaliaceae</taxon>
        <taxon>Sesamum</taxon>
    </lineage>
</organism>
<accession>A0AAW2L8C9</accession>
<comment type="caution">
    <text evidence="1">The sequence shown here is derived from an EMBL/GenBank/DDBJ whole genome shotgun (WGS) entry which is preliminary data.</text>
</comment>
<protein>
    <submittedName>
        <fullName evidence="1">Uncharacterized protein</fullName>
    </submittedName>
</protein>
<proteinExistence type="predicted"/>
<sequence>MKGFMDGYYNWTAHGEAQVLGNYDDQLVPVCSETPIAPNMRTQWGDYEQMN</sequence>
<reference evidence="1" key="2">
    <citation type="journal article" date="2024" name="Plant">
        <title>Genomic evolution and insights into agronomic trait innovations of Sesamum species.</title>
        <authorList>
            <person name="Miao H."/>
            <person name="Wang L."/>
            <person name="Qu L."/>
            <person name="Liu H."/>
            <person name="Sun Y."/>
            <person name="Le M."/>
            <person name="Wang Q."/>
            <person name="Wei S."/>
            <person name="Zheng Y."/>
            <person name="Lin W."/>
            <person name="Duan Y."/>
            <person name="Cao H."/>
            <person name="Xiong S."/>
            <person name="Wang X."/>
            <person name="Wei L."/>
            <person name="Li C."/>
            <person name="Ma Q."/>
            <person name="Ju M."/>
            <person name="Zhao R."/>
            <person name="Li G."/>
            <person name="Mu C."/>
            <person name="Tian Q."/>
            <person name="Mei H."/>
            <person name="Zhang T."/>
            <person name="Gao T."/>
            <person name="Zhang H."/>
        </authorList>
    </citation>
    <scope>NUCLEOTIDE SEQUENCE</scope>
    <source>
        <strain evidence="1">G02</strain>
    </source>
</reference>
<gene>
    <name evidence="1" type="ORF">Sradi_5436700</name>
</gene>
<dbReference type="EMBL" id="JACGWJ010000025">
    <property type="protein sequence ID" value="KAL0315585.1"/>
    <property type="molecule type" value="Genomic_DNA"/>
</dbReference>
<dbReference type="AlphaFoldDB" id="A0AAW2L8C9"/>
<name>A0AAW2L8C9_SESRA</name>
<reference evidence="1" key="1">
    <citation type="submission" date="2020-06" db="EMBL/GenBank/DDBJ databases">
        <authorList>
            <person name="Li T."/>
            <person name="Hu X."/>
            <person name="Zhang T."/>
            <person name="Song X."/>
            <person name="Zhang H."/>
            <person name="Dai N."/>
            <person name="Sheng W."/>
            <person name="Hou X."/>
            <person name="Wei L."/>
        </authorList>
    </citation>
    <scope>NUCLEOTIDE SEQUENCE</scope>
    <source>
        <strain evidence="1">G02</strain>
        <tissue evidence="1">Leaf</tissue>
    </source>
</reference>
<evidence type="ECO:0000313" key="1">
    <source>
        <dbReference type="EMBL" id="KAL0315585.1"/>
    </source>
</evidence>